<name>A0AAW0PBR5_9GOBI</name>
<evidence type="ECO:0000313" key="2">
    <source>
        <dbReference type="EMBL" id="KAK7915759.1"/>
    </source>
</evidence>
<sequence length="284" mass="33499">MSDDSVNKYLEERNRLLLFFSVLDNPLKDIYDDSVYEIKNAKEELRILNERLDQYIKRVATLEDQKKQLEQDVEEQKNTVSNELADKQQQNIELSLKYNMLQANSSKISIKVEKADEQIKEYKEEIKDAEAKIKKLDESKELLKQSTDLSRKVIENLSTTQQMTVEKTEEYKDKLNKAKKENKRVKNECNQKSEEWTRVRKEMRSLQKTLQEMEETHTTEISEKLKLEKEKVRIKMDMDKKLFAFMNLRGQKLDVEDEIDEYGDCGWGSVSAIRAADSGPPKER</sequence>
<reference evidence="3" key="1">
    <citation type="submission" date="2024-04" db="EMBL/GenBank/DDBJ databases">
        <title>Salinicola lusitanus LLJ914,a marine bacterium isolated from the Okinawa Trough.</title>
        <authorList>
            <person name="Li J."/>
        </authorList>
    </citation>
    <scope>NUCLEOTIDE SEQUENCE [LARGE SCALE GENOMIC DNA]</scope>
</reference>
<dbReference type="SUPFAM" id="SSF64593">
    <property type="entry name" value="Intermediate filament protein, coiled coil region"/>
    <property type="match status" value="1"/>
</dbReference>
<dbReference type="EMBL" id="JBBPFD010000008">
    <property type="protein sequence ID" value="KAK7915759.1"/>
    <property type="molecule type" value="Genomic_DNA"/>
</dbReference>
<keyword evidence="1" id="KW-0175">Coiled coil</keyword>
<protein>
    <submittedName>
        <fullName evidence="2">Uncharacterized protein</fullName>
    </submittedName>
</protein>
<comment type="caution">
    <text evidence="2">The sequence shown here is derived from an EMBL/GenBank/DDBJ whole genome shotgun (WGS) entry which is preliminary data.</text>
</comment>
<dbReference type="AlphaFoldDB" id="A0AAW0PBR5"/>
<evidence type="ECO:0000313" key="3">
    <source>
        <dbReference type="Proteomes" id="UP001460270"/>
    </source>
</evidence>
<accession>A0AAW0PBR5</accession>
<feature type="coiled-coil region" evidence="1">
    <location>
        <begin position="31"/>
        <end position="230"/>
    </location>
</feature>
<dbReference type="Proteomes" id="UP001460270">
    <property type="component" value="Unassembled WGS sequence"/>
</dbReference>
<keyword evidence="3" id="KW-1185">Reference proteome</keyword>
<gene>
    <name evidence="2" type="ORF">WMY93_011520</name>
</gene>
<proteinExistence type="predicted"/>
<organism evidence="2 3">
    <name type="scientific">Mugilogobius chulae</name>
    <name type="common">yellowstripe goby</name>
    <dbReference type="NCBI Taxonomy" id="88201"/>
    <lineage>
        <taxon>Eukaryota</taxon>
        <taxon>Metazoa</taxon>
        <taxon>Chordata</taxon>
        <taxon>Craniata</taxon>
        <taxon>Vertebrata</taxon>
        <taxon>Euteleostomi</taxon>
        <taxon>Actinopterygii</taxon>
        <taxon>Neopterygii</taxon>
        <taxon>Teleostei</taxon>
        <taxon>Neoteleostei</taxon>
        <taxon>Acanthomorphata</taxon>
        <taxon>Gobiaria</taxon>
        <taxon>Gobiiformes</taxon>
        <taxon>Gobioidei</taxon>
        <taxon>Gobiidae</taxon>
        <taxon>Gobionellinae</taxon>
        <taxon>Mugilogobius</taxon>
    </lineage>
</organism>
<evidence type="ECO:0000256" key="1">
    <source>
        <dbReference type="SAM" id="Coils"/>
    </source>
</evidence>